<dbReference type="PRINTS" id="PR00363">
    <property type="entry name" value="CYTOCHROMEB5"/>
</dbReference>
<protein>
    <recommendedName>
        <fullName evidence="16">Nitrate reductase</fullName>
    </recommendedName>
</protein>
<evidence type="ECO:0000256" key="5">
    <source>
        <dbReference type="ARBA" id="ARBA00011738"/>
    </source>
</evidence>
<evidence type="ECO:0000256" key="4">
    <source>
        <dbReference type="ARBA" id="ARBA00006253"/>
    </source>
</evidence>
<dbReference type="InterPro" id="IPR014756">
    <property type="entry name" value="Ig_E-set"/>
</dbReference>
<dbReference type="GO" id="GO:0020037">
    <property type="term" value="F:heme binding"/>
    <property type="evidence" value="ECO:0007669"/>
    <property type="project" value="InterPro"/>
</dbReference>
<dbReference type="OrthoDB" id="432685at2759"/>
<comment type="cofactor">
    <cofactor evidence="1">
        <name>heme</name>
        <dbReference type="ChEBI" id="CHEBI:30413"/>
    </cofactor>
</comment>
<evidence type="ECO:0000313" key="21">
    <source>
        <dbReference type="EMBL" id="GHJ84708.1"/>
    </source>
</evidence>
<dbReference type="GO" id="GO:0008482">
    <property type="term" value="F:sulfite oxidase activity"/>
    <property type="evidence" value="ECO:0007669"/>
    <property type="project" value="TreeGrafter"/>
</dbReference>
<feature type="binding site" evidence="17">
    <location>
        <position position="170"/>
    </location>
    <ligand>
        <name>Mo-molybdopterin</name>
        <dbReference type="ChEBI" id="CHEBI:71302"/>
    </ligand>
    <ligandPart>
        <name>Mo</name>
        <dbReference type="ChEBI" id="CHEBI:28685"/>
    </ligandPart>
</feature>
<evidence type="ECO:0000256" key="2">
    <source>
        <dbReference type="ARBA" id="ARBA00001974"/>
    </source>
</evidence>
<dbReference type="InterPro" id="IPR036374">
    <property type="entry name" value="OxRdtase_Mopterin-bd_sf"/>
</dbReference>
<dbReference type="FunFam" id="3.90.420.10:FF:000003">
    <property type="entry name" value="Nitrate reductase"/>
    <property type="match status" value="1"/>
</dbReference>
<dbReference type="PROSITE" id="PS51384">
    <property type="entry name" value="FAD_FR"/>
    <property type="match status" value="1"/>
</dbReference>
<gene>
    <name evidence="21" type="ORF">NliqN6_1110</name>
</gene>
<dbReference type="Proteomes" id="UP000620104">
    <property type="component" value="Unassembled WGS sequence"/>
</dbReference>
<dbReference type="Gene3D" id="2.40.30.10">
    <property type="entry name" value="Translation factors"/>
    <property type="match status" value="1"/>
</dbReference>
<evidence type="ECO:0000256" key="3">
    <source>
        <dbReference type="ARBA" id="ARBA00003838"/>
    </source>
</evidence>
<sequence>MSQSMLSTVSSTAPSLSSFSGRSSLQTSPETTPPSSPVLRKRLSPQTQETNDFPSTLPPVPPNAVIPSVDEKDAGTPDAWINRDPRVVRLTGKHPLNCEAKLDDLFAAGFLTPSELFYVRNHGAVPRVNEEEGMNWRVSVEGQVANPLQLSIQDLKDRFEVVTLPVTLVCAGNRRKEQNIVRKGLGFNWGAAGVSTALFTGVYLADILDAAKPIFVDGKRPAHVVFEGADQLPNGPYGTSHLLSWARNKTRGMMIAWAMNGQPLTPDHGYPLRLISPGNIGGRMVKWLTKIEVSHEESQHYLHFWDNKLLPTQVMPEEARAERKWWYDPRYIINELNTNSAIAKPDHNEVINTATQSEYTLKGYAYSGGGRRINRVEISTDDGVTWTLADICYPEDLYRAVAYESEVYGKLDLTDRDTCFCWCFWSLSIATKDLRESSAVMVRAMDEGLSGQPRDMYWNATSMMNNWWFRTAIHVEEGNNLRFEHPTLAGTTNGGWMERLKDEGQNILQPVFGDAGQKSLQQAPPAPKTSATKMTKDDVQRLITMEELRAHSGADEPWFVVAGEVYNGTGFLKDHPGGGDSITLVAGEDATEDFMAIHSPQGKSQLAQFHIGTLDLKAVLHENKDEASIDPIFLSKSKWKQATLESVKVVSHDSRVYRFALQTPEQLLGLPTGQHVFCRLRRKVPQDQNGRTEVVEGELVQRAYTPVSPADAKGYIDMLIKLYLPNDKYSMGGKMTSGFNELEIGDTIEFKGPLGSFIWQGKGTCSWRGVERKVCKLAMLCGGSGITPILQVLKGVIEDPEDADTEMWCIDANKSLEDILCREELDDLVGKSKGRFRLHHTLSAVPEGWTGSKGRMSRSMYEAHLPTPSEDALVLICGPDAMINQTAKPLLTELGWDIEKQLVVF</sequence>
<dbReference type="CDD" id="cd06183">
    <property type="entry name" value="cyt_b5_reduct_like"/>
    <property type="match status" value="1"/>
</dbReference>
<dbReference type="PRINTS" id="PR00407">
    <property type="entry name" value="EUMOPTERIN"/>
</dbReference>
<evidence type="ECO:0000313" key="22">
    <source>
        <dbReference type="Proteomes" id="UP000620104"/>
    </source>
</evidence>
<dbReference type="InterPro" id="IPR039261">
    <property type="entry name" value="FNR_nucleotide-bd"/>
</dbReference>
<feature type="region of interest" description="Disordered" evidence="18">
    <location>
        <begin position="1"/>
        <end position="80"/>
    </location>
</feature>
<dbReference type="GO" id="GO:0050464">
    <property type="term" value="F:nitrate reductase (NADPH) activity"/>
    <property type="evidence" value="ECO:0007669"/>
    <property type="project" value="UniProtKB-EC"/>
</dbReference>
<evidence type="ECO:0000256" key="15">
    <source>
        <dbReference type="ARBA" id="ARBA00049155"/>
    </source>
</evidence>
<dbReference type="SUPFAM" id="SSF55856">
    <property type="entry name" value="Cytochrome b5-like heme/steroid binding domain"/>
    <property type="match status" value="1"/>
</dbReference>
<comment type="subunit">
    <text evidence="5">Homodimer.</text>
</comment>
<comment type="cofactor">
    <cofactor evidence="17">
        <name>Mo-molybdopterin</name>
        <dbReference type="ChEBI" id="CHEBI:71302"/>
    </cofactor>
    <text evidence="17">Binds 1 Mo-molybdopterin (Mo-MPT) cofactor per subunit.</text>
</comment>
<dbReference type="PROSITE" id="PS00191">
    <property type="entry name" value="CYTOCHROME_B5_1"/>
    <property type="match status" value="1"/>
</dbReference>
<dbReference type="PRINTS" id="PR00371">
    <property type="entry name" value="FPNCR"/>
</dbReference>
<dbReference type="PROSITE" id="PS00559">
    <property type="entry name" value="MOLYBDOPTERIN_EUK"/>
    <property type="match status" value="1"/>
</dbReference>
<dbReference type="InterPro" id="IPR001433">
    <property type="entry name" value="OxRdtase_FAD/NAD-bd"/>
</dbReference>
<feature type="compositionally biased region" description="Low complexity" evidence="18">
    <location>
        <begin position="1"/>
        <end position="30"/>
    </location>
</feature>
<name>A0A8H3TPT0_9TREE</name>
<dbReference type="SUPFAM" id="SSF81296">
    <property type="entry name" value="E set domains"/>
    <property type="match status" value="1"/>
</dbReference>
<dbReference type="PIRSF" id="PIRSF000233">
    <property type="entry name" value="Nitr_rd_NADH"/>
    <property type="match status" value="1"/>
</dbReference>
<accession>A0A8H3TPT0</accession>
<keyword evidence="22" id="KW-1185">Reference proteome</keyword>
<dbReference type="PANTHER" id="PTHR19372:SF7">
    <property type="entry name" value="SULFITE OXIDASE, MITOCHONDRIAL"/>
    <property type="match status" value="1"/>
</dbReference>
<feature type="domain" description="Cytochrome b5 heme-binding" evidence="19">
    <location>
        <begin position="540"/>
        <end position="615"/>
    </location>
</feature>
<evidence type="ECO:0000256" key="14">
    <source>
        <dbReference type="ARBA" id="ARBA00023157"/>
    </source>
</evidence>
<keyword evidence="6 17" id="KW-0500">Molybdenum</keyword>
<dbReference type="SUPFAM" id="SSF63380">
    <property type="entry name" value="Riboflavin synthase domain-like"/>
    <property type="match status" value="1"/>
</dbReference>
<evidence type="ECO:0000256" key="1">
    <source>
        <dbReference type="ARBA" id="ARBA00001971"/>
    </source>
</evidence>
<dbReference type="GO" id="GO:0042128">
    <property type="term" value="P:nitrate assimilation"/>
    <property type="evidence" value="ECO:0007669"/>
    <property type="project" value="UniProtKB-KW"/>
</dbReference>
<dbReference type="Gene3D" id="3.40.50.80">
    <property type="entry name" value="Nucleotide-binding domain of ferredoxin-NADP reductase (FNR) module"/>
    <property type="match status" value="1"/>
</dbReference>
<evidence type="ECO:0000256" key="10">
    <source>
        <dbReference type="ARBA" id="ARBA00022827"/>
    </source>
</evidence>
<comment type="caution">
    <text evidence="21">The sequence shown here is derived from an EMBL/GenBank/DDBJ whole genome shotgun (WGS) entry which is preliminary data.</text>
</comment>
<dbReference type="InterPro" id="IPR001199">
    <property type="entry name" value="Cyt_B5-like_heme/steroid-bd"/>
</dbReference>
<comment type="catalytic activity">
    <reaction evidence="15">
        <text>nitrite + NADP(+) + H2O = nitrate + NADPH + H(+)</text>
        <dbReference type="Rhea" id="RHEA:19061"/>
        <dbReference type="ChEBI" id="CHEBI:15377"/>
        <dbReference type="ChEBI" id="CHEBI:15378"/>
        <dbReference type="ChEBI" id="CHEBI:16301"/>
        <dbReference type="ChEBI" id="CHEBI:17632"/>
        <dbReference type="ChEBI" id="CHEBI:57783"/>
        <dbReference type="ChEBI" id="CHEBI:58349"/>
        <dbReference type="EC" id="1.7.1.3"/>
    </reaction>
</comment>
<dbReference type="InterPro" id="IPR022407">
    <property type="entry name" value="OxRdtase_Mopterin_BS"/>
</dbReference>
<dbReference type="GO" id="GO:0043546">
    <property type="term" value="F:molybdopterin cofactor binding"/>
    <property type="evidence" value="ECO:0007669"/>
    <property type="project" value="InterPro"/>
</dbReference>
<evidence type="ECO:0000256" key="11">
    <source>
        <dbReference type="ARBA" id="ARBA00023002"/>
    </source>
</evidence>
<dbReference type="SUPFAM" id="SSF56524">
    <property type="entry name" value="Oxidoreductase molybdopterin-binding domain"/>
    <property type="match status" value="1"/>
</dbReference>
<dbReference type="Pfam" id="PF03404">
    <property type="entry name" value="Mo-co_dimer"/>
    <property type="match status" value="1"/>
</dbReference>
<dbReference type="Pfam" id="PF00970">
    <property type="entry name" value="FAD_binding_6"/>
    <property type="match status" value="1"/>
</dbReference>
<dbReference type="GO" id="GO:0006809">
    <property type="term" value="P:nitric oxide biosynthetic process"/>
    <property type="evidence" value="ECO:0007669"/>
    <property type="project" value="InterPro"/>
</dbReference>
<evidence type="ECO:0000256" key="9">
    <source>
        <dbReference type="ARBA" id="ARBA00022723"/>
    </source>
</evidence>
<dbReference type="PRINTS" id="PR00406">
    <property type="entry name" value="CYTB5RDTASE"/>
</dbReference>
<evidence type="ECO:0000256" key="16">
    <source>
        <dbReference type="PIRNR" id="PIRNR000233"/>
    </source>
</evidence>
<keyword evidence="8" id="KW-0285">Flavoprotein</keyword>
<dbReference type="Pfam" id="PF00174">
    <property type="entry name" value="Oxidored_molyb"/>
    <property type="match status" value="1"/>
</dbReference>
<evidence type="ECO:0000256" key="8">
    <source>
        <dbReference type="ARBA" id="ARBA00022630"/>
    </source>
</evidence>
<keyword evidence="14" id="KW-1015">Disulfide bond</keyword>
<reference evidence="21" key="1">
    <citation type="submission" date="2020-07" db="EMBL/GenBank/DDBJ databases">
        <title>Draft Genome Sequence of a Deep-Sea Yeast, Naganishia (Cryptococcus) liquefaciens strain N6.</title>
        <authorList>
            <person name="Han Y.W."/>
            <person name="Kajitani R."/>
            <person name="Morimoto H."/>
            <person name="Parhat M."/>
            <person name="Tsubouchi H."/>
            <person name="Bakenova O."/>
            <person name="Ogata M."/>
            <person name="Argunhan B."/>
            <person name="Aoki R."/>
            <person name="Kajiwara S."/>
            <person name="Itoh T."/>
            <person name="Iwasaki H."/>
        </authorList>
    </citation>
    <scope>NUCLEOTIDE SEQUENCE</scope>
    <source>
        <strain evidence="21">N6</strain>
    </source>
</reference>
<dbReference type="InterPro" id="IPR008333">
    <property type="entry name" value="Cbr1-like_FAD-bd_dom"/>
</dbReference>
<dbReference type="Pfam" id="PF00173">
    <property type="entry name" value="Cyt-b5"/>
    <property type="match status" value="1"/>
</dbReference>
<dbReference type="SUPFAM" id="SSF52343">
    <property type="entry name" value="Ferredoxin reductase-like, C-terminal NADP-linked domain"/>
    <property type="match status" value="1"/>
</dbReference>
<evidence type="ECO:0000256" key="18">
    <source>
        <dbReference type="SAM" id="MobiDB-lite"/>
    </source>
</evidence>
<dbReference type="InterPro" id="IPR018506">
    <property type="entry name" value="Cyt_B5_heme-BS"/>
</dbReference>
<dbReference type="Gene3D" id="2.60.40.650">
    <property type="match status" value="1"/>
</dbReference>
<keyword evidence="12" id="KW-0408">Iron</keyword>
<dbReference type="InterPro" id="IPR012137">
    <property type="entry name" value="Nitr_rd_NADH"/>
</dbReference>
<keyword evidence="9 17" id="KW-0479">Metal-binding</keyword>
<evidence type="ECO:0000256" key="6">
    <source>
        <dbReference type="ARBA" id="ARBA00022505"/>
    </source>
</evidence>
<evidence type="ECO:0000256" key="7">
    <source>
        <dbReference type="ARBA" id="ARBA00022617"/>
    </source>
</evidence>
<comment type="similarity">
    <text evidence="4 16">Belongs to the nitrate reductase family.</text>
</comment>
<keyword evidence="10" id="KW-0274">FAD</keyword>
<keyword evidence="11" id="KW-0560">Oxidoreductase</keyword>
<dbReference type="InterPro" id="IPR005066">
    <property type="entry name" value="MoCF_OxRdtse_dimer"/>
</dbReference>
<dbReference type="InterPro" id="IPR000572">
    <property type="entry name" value="OxRdtase_Mopterin-bd_dom"/>
</dbReference>
<dbReference type="InterPro" id="IPR036400">
    <property type="entry name" value="Cyt_B5-like_heme/steroid_sf"/>
</dbReference>
<dbReference type="PROSITE" id="PS50255">
    <property type="entry name" value="CYTOCHROME_B5_2"/>
    <property type="match status" value="1"/>
</dbReference>
<dbReference type="InterPro" id="IPR017927">
    <property type="entry name" value="FAD-bd_FR_type"/>
</dbReference>
<evidence type="ECO:0000256" key="17">
    <source>
        <dbReference type="PIRSR" id="PIRSR000233-1"/>
    </source>
</evidence>
<organism evidence="21 22">
    <name type="scientific">Naganishia liquefaciens</name>
    <dbReference type="NCBI Taxonomy" id="104408"/>
    <lineage>
        <taxon>Eukaryota</taxon>
        <taxon>Fungi</taxon>
        <taxon>Dikarya</taxon>
        <taxon>Basidiomycota</taxon>
        <taxon>Agaricomycotina</taxon>
        <taxon>Tremellomycetes</taxon>
        <taxon>Filobasidiales</taxon>
        <taxon>Filobasidiaceae</taxon>
        <taxon>Naganishia</taxon>
    </lineage>
</organism>
<dbReference type="Gene3D" id="3.10.120.10">
    <property type="entry name" value="Cytochrome b5-like heme/steroid binding domain"/>
    <property type="match status" value="1"/>
</dbReference>
<evidence type="ECO:0000259" key="19">
    <source>
        <dbReference type="PROSITE" id="PS50255"/>
    </source>
</evidence>
<dbReference type="InterPro" id="IPR017938">
    <property type="entry name" value="Riboflavin_synthase-like_b-brl"/>
</dbReference>
<evidence type="ECO:0000259" key="20">
    <source>
        <dbReference type="PROSITE" id="PS51384"/>
    </source>
</evidence>
<feature type="domain" description="FAD-binding FR-type" evidence="20">
    <location>
        <begin position="637"/>
        <end position="760"/>
    </location>
</feature>
<dbReference type="InterPro" id="IPR001709">
    <property type="entry name" value="Flavoprot_Pyr_Nucl_cyt_Rdtase"/>
</dbReference>
<dbReference type="EMBL" id="BLZA01000009">
    <property type="protein sequence ID" value="GHJ84708.1"/>
    <property type="molecule type" value="Genomic_DNA"/>
</dbReference>
<dbReference type="PANTHER" id="PTHR19372">
    <property type="entry name" value="SULFITE REDUCTASE"/>
    <property type="match status" value="1"/>
</dbReference>
<dbReference type="AlphaFoldDB" id="A0A8H3TPT0"/>
<comment type="function">
    <text evidence="3 16">Nitrate reductase is a key enzyme involved in the first step of nitrate assimilation in plants, fungi and bacteria.</text>
</comment>
<feature type="compositionally biased region" description="Polar residues" evidence="18">
    <location>
        <begin position="44"/>
        <end position="54"/>
    </location>
</feature>
<evidence type="ECO:0000256" key="12">
    <source>
        <dbReference type="ARBA" id="ARBA00023004"/>
    </source>
</evidence>
<feature type="compositionally biased region" description="Basic and acidic residues" evidence="18">
    <location>
        <begin position="69"/>
        <end position="80"/>
    </location>
</feature>
<dbReference type="GO" id="GO:0030151">
    <property type="term" value="F:molybdenum ion binding"/>
    <property type="evidence" value="ECO:0007669"/>
    <property type="project" value="InterPro"/>
</dbReference>
<dbReference type="Gene3D" id="3.90.420.10">
    <property type="entry name" value="Oxidoreductase, molybdopterin-binding domain"/>
    <property type="match status" value="1"/>
</dbReference>
<comment type="cofactor">
    <cofactor evidence="2">
        <name>FAD</name>
        <dbReference type="ChEBI" id="CHEBI:57692"/>
    </cofactor>
</comment>
<dbReference type="GO" id="GO:0006790">
    <property type="term" value="P:sulfur compound metabolic process"/>
    <property type="evidence" value="ECO:0007669"/>
    <property type="project" value="TreeGrafter"/>
</dbReference>
<keyword evidence="7" id="KW-0349">Heme</keyword>
<dbReference type="Pfam" id="PF00175">
    <property type="entry name" value="NAD_binding_1"/>
    <property type="match status" value="1"/>
</dbReference>
<proteinExistence type="inferred from homology"/>
<evidence type="ECO:0000256" key="13">
    <source>
        <dbReference type="ARBA" id="ARBA00023063"/>
    </source>
</evidence>
<dbReference type="InterPro" id="IPR008335">
    <property type="entry name" value="Mopterin_OxRdtase_euk"/>
</dbReference>
<keyword evidence="13 16" id="KW-0534">Nitrate assimilation</keyword>
<dbReference type="SMART" id="SM01117">
    <property type="entry name" value="Cyt-b5"/>
    <property type="match status" value="1"/>
</dbReference>